<evidence type="ECO:0000256" key="1">
    <source>
        <dbReference type="ARBA" id="ARBA00022737"/>
    </source>
</evidence>
<dbReference type="InterPro" id="IPR050498">
    <property type="entry name" value="Ycf3"/>
</dbReference>
<comment type="caution">
    <text evidence="5">The sequence shown here is derived from an EMBL/GenBank/DDBJ whole genome shotgun (WGS) entry which is preliminary data.</text>
</comment>
<dbReference type="EMBL" id="SVER01000027">
    <property type="protein sequence ID" value="MBE5920232.1"/>
    <property type="molecule type" value="Genomic_DNA"/>
</dbReference>
<dbReference type="PROSITE" id="PS50005">
    <property type="entry name" value="TPR"/>
    <property type="match status" value="2"/>
</dbReference>
<feature type="repeat" description="TPR" evidence="3">
    <location>
        <begin position="235"/>
        <end position="268"/>
    </location>
</feature>
<dbReference type="PANTHER" id="PTHR44858">
    <property type="entry name" value="TETRATRICOPEPTIDE REPEAT PROTEIN 6"/>
    <property type="match status" value="1"/>
</dbReference>
<feature type="repeat" description="TPR" evidence="3">
    <location>
        <begin position="101"/>
        <end position="134"/>
    </location>
</feature>
<evidence type="ECO:0000313" key="6">
    <source>
        <dbReference type="Proteomes" id="UP000766246"/>
    </source>
</evidence>
<accession>A0A927UE73</accession>
<dbReference type="Proteomes" id="UP000766246">
    <property type="component" value="Unassembled WGS sequence"/>
</dbReference>
<proteinExistence type="predicted"/>
<sequence length="317" mass="35337">MRKRIILFLLTLTLSVSAVGCGKYNQSEIELRDKGVAALDSGDYDNAIDLFNQALGKSIGKVTDLEIDINYYKAAAQFKAGYFKEAAKTYSYLIRYDKDNYEAYFLRGSIYADEGEIGEAISDYDAAVAIDEKNYLLYIQIYDNLNALGYTDQGLVYLNDALKVSDKSANGKYYKGRIYYLLGQTDEATSNLQAAVDKDIIEAKLYLAKIYQDAGDFEKAQALLEEYAESDEVTSDALATLGDIEMASGNYESALGYYQAGLTLDSIDNMPSLMKGQVAALEKLDRYAEAKDILTQYVENYPDDEAAAKELIFLQTR</sequence>
<dbReference type="PROSITE" id="PS51257">
    <property type="entry name" value="PROKAR_LIPOPROTEIN"/>
    <property type="match status" value="1"/>
</dbReference>
<gene>
    <name evidence="5" type="ORF">E7272_10365</name>
</gene>
<feature type="chain" id="PRO_5037082585" evidence="4">
    <location>
        <begin position="19"/>
        <end position="317"/>
    </location>
</feature>
<dbReference type="InterPro" id="IPR011990">
    <property type="entry name" value="TPR-like_helical_dom_sf"/>
</dbReference>
<keyword evidence="4" id="KW-0732">Signal</keyword>
<dbReference type="Pfam" id="PF13174">
    <property type="entry name" value="TPR_6"/>
    <property type="match status" value="1"/>
</dbReference>
<dbReference type="AlphaFoldDB" id="A0A927UE73"/>
<name>A0A927UE73_9FIRM</name>
<dbReference type="PANTHER" id="PTHR44858:SF1">
    <property type="entry name" value="UDP-N-ACETYLGLUCOSAMINE--PEPTIDE N-ACETYLGLUCOSAMINYLTRANSFERASE SPINDLY-RELATED"/>
    <property type="match status" value="1"/>
</dbReference>
<evidence type="ECO:0000256" key="3">
    <source>
        <dbReference type="PROSITE-ProRule" id="PRU00339"/>
    </source>
</evidence>
<keyword evidence="1" id="KW-0677">Repeat</keyword>
<organism evidence="5 6">
    <name type="scientific">Pseudobutyrivibrio ruminis</name>
    <dbReference type="NCBI Taxonomy" id="46206"/>
    <lineage>
        <taxon>Bacteria</taxon>
        <taxon>Bacillati</taxon>
        <taxon>Bacillota</taxon>
        <taxon>Clostridia</taxon>
        <taxon>Lachnospirales</taxon>
        <taxon>Lachnospiraceae</taxon>
        <taxon>Pseudobutyrivibrio</taxon>
    </lineage>
</organism>
<dbReference type="Gene3D" id="1.25.40.10">
    <property type="entry name" value="Tetratricopeptide repeat domain"/>
    <property type="match status" value="1"/>
</dbReference>
<evidence type="ECO:0000256" key="4">
    <source>
        <dbReference type="SAM" id="SignalP"/>
    </source>
</evidence>
<evidence type="ECO:0000313" key="5">
    <source>
        <dbReference type="EMBL" id="MBE5920232.1"/>
    </source>
</evidence>
<dbReference type="SUPFAM" id="SSF48452">
    <property type="entry name" value="TPR-like"/>
    <property type="match status" value="1"/>
</dbReference>
<keyword evidence="2 3" id="KW-0802">TPR repeat</keyword>
<dbReference type="SMART" id="SM00028">
    <property type="entry name" value="TPR"/>
    <property type="match status" value="6"/>
</dbReference>
<dbReference type="Pfam" id="PF13432">
    <property type="entry name" value="TPR_16"/>
    <property type="match status" value="2"/>
</dbReference>
<protein>
    <submittedName>
        <fullName evidence="5">Tetratricopeptide repeat protein</fullName>
    </submittedName>
</protein>
<evidence type="ECO:0000256" key="2">
    <source>
        <dbReference type="ARBA" id="ARBA00022803"/>
    </source>
</evidence>
<reference evidence="5" key="1">
    <citation type="submission" date="2019-04" db="EMBL/GenBank/DDBJ databases">
        <title>Evolution of Biomass-Degrading Anaerobic Consortia Revealed by Metagenomics.</title>
        <authorList>
            <person name="Peng X."/>
        </authorList>
    </citation>
    <scope>NUCLEOTIDE SEQUENCE</scope>
    <source>
        <strain evidence="5">SIG311</strain>
    </source>
</reference>
<dbReference type="InterPro" id="IPR019734">
    <property type="entry name" value="TPR_rpt"/>
</dbReference>
<dbReference type="SUPFAM" id="SSF81901">
    <property type="entry name" value="HCP-like"/>
    <property type="match status" value="1"/>
</dbReference>
<feature type="signal peptide" evidence="4">
    <location>
        <begin position="1"/>
        <end position="18"/>
    </location>
</feature>